<protein>
    <recommendedName>
        <fullName evidence="2">Terminal beta-(1-&gt;2)-arabinofuranosyltransferase C-terminal domain-containing protein</fullName>
    </recommendedName>
</protein>
<feature type="transmembrane region" description="Helical" evidence="1">
    <location>
        <begin position="197"/>
        <end position="214"/>
    </location>
</feature>
<dbReference type="RefSeq" id="WP_150408299.1">
    <property type="nucleotide sequence ID" value="NZ_VXLC01000049.1"/>
</dbReference>
<name>A0A5N0DLT2_9NOCA</name>
<accession>A0A5N0DLT2</accession>
<evidence type="ECO:0000313" key="4">
    <source>
        <dbReference type="Proteomes" id="UP000323876"/>
    </source>
</evidence>
<dbReference type="OrthoDB" id="3721873at2"/>
<proteinExistence type="predicted"/>
<dbReference type="Pfam" id="PF26371">
    <property type="entry name" value="AftB_C"/>
    <property type="match status" value="1"/>
</dbReference>
<sequence length="630" mass="69299">MVVDEELVAVPARRPSRTVFVSGMVFTAVLFAIGGWRRRWIADDGLTVLRTVRNLLAGNGPVFNAGERVEVNTSTAWTYLIWFFSWLTQARLEYVVLGIALTLSVAAIVFAILGTARLWGGGVQLLLPAGALVYIAVPPARDYATSGLESSLVICWIAVLWWGLIRWSRADKTGFASILGLSFVAGLAPLIRPELTLLGTLALLMICGAPQPGIRLRPWIFRALVLATAGLVPVAYQIWQMGYYALPYPNTAVAKDAGGAKWRQGLVYLWNLIGPYWLWVPLMALGVAAVLAVRSRRIAGQAAGLAEFETKPDVRERLRRFRAWLRTPAAVVALMLASGALLTVYEIRVGGDFMHGRMLLPPLFCVLLPVMVLPLKLSAARADSRHTDRAFGIGALAVTAGWALLAANATALENGRSISTAGIADERLYYVQSTGHEHPLRAEDYLDYPRMRTMIGDLARNPNGGLLINSPSWNWQLVPPPTPNGGAGHTVYFINLGMISMNVPLDVRVLDPMGLSYPLAAHTFRFPNARIGHDKNLDSDWAVVDAGMANEYPGLPWFIDEGWVTRIRTAMNCPATRDLLASTRAPLTAGRFQRNLQQSLRYAKYRIDRVPEFEIERCQVIDRGNPGVPR</sequence>
<dbReference type="Proteomes" id="UP000323876">
    <property type="component" value="Unassembled WGS sequence"/>
</dbReference>
<keyword evidence="1" id="KW-0472">Membrane</keyword>
<feature type="transmembrane region" description="Helical" evidence="1">
    <location>
        <begin position="118"/>
        <end position="137"/>
    </location>
</feature>
<dbReference type="NCBIfam" id="NF041480">
    <property type="entry name" value="flag_mot_ctl_ZomB"/>
    <property type="match status" value="1"/>
</dbReference>
<feature type="transmembrane region" description="Helical" evidence="1">
    <location>
        <begin position="359"/>
        <end position="378"/>
    </location>
</feature>
<keyword evidence="1" id="KW-1133">Transmembrane helix</keyword>
<evidence type="ECO:0000259" key="2">
    <source>
        <dbReference type="Pfam" id="PF26371"/>
    </source>
</evidence>
<feature type="transmembrane region" description="Helical" evidence="1">
    <location>
        <begin position="276"/>
        <end position="293"/>
    </location>
</feature>
<dbReference type="EMBL" id="VXLC01000049">
    <property type="protein sequence ID" value="KAA8877420.1"/>
    <property type="molecule type" value="Genomic_DNA"/>
</dbReference>
<feature type="domain" description="Terminal beta-(1-&gt;2)-arabinofuranosyltransferase C-terminal" evidence="2">
    <location>
        <begin position="487"/>
        <end position="602"/>
    </location>
</feature>
<feature type="transmembrane region" description="Helical" evidence="1">
    <location>
        <begin position="174"/>
        <end position="191"/>
    </location>
</feature>
<feature type="transmembrane region" description="Helical" evidence="1">
    <location>
        <begin position="390"/>
        <end position="409"/>
    </location>
</feature>
<feature type="transmembrane region" description="Helical" evidence="1">
    <location>
        <begin position="94"/>
        <end position="113"/>
    </location>
</feature>
<keyword evidence="4" id="KW-1185">Reference proteome</keyword>
<reference evidence="3 4" key="1">
    <citation type="submission" date="2019-09" db="EMBL/GenBank/DDBJ databases">
        <authorList>
            <person name="Wang X."/>
        </authorList>
    </citation>
    <scope>NUCLEOTIDE SEQUENCE [LARGE SCALE GENOMIC DNA]</scope>
    <source>
        <strain evidence="3 4">CICC 11023</strain>
    </source>
</reference>
<comment type="caution">
    <text evidence="3">The sequence shown here is derived from an EMBL/GenBank/DDBJ whole genome shotgun (WGS) entry which is preliminary data.</text>
</comment>
<evidence type="ECO:0000256" key="1">
    <source>
        <dbReference type="SAM" id="Phobius"/>
    </source>
</evidence>
<gene>
    <name evidence="3" type="ORF">F3087_44425</name>
</gene>
<feature type="transmembrane region" description="Helical" evidence="1">
    <location>
        <begin position="19"/>
        <end position="36"/>
    </location>
</feature>
<dbReference type="InterPro" id="IPR048243">
    <property type="entry name" value="AftB-like"/>
</dbReference>
<organism evidence="3 4">
    <name type="scientific">Nocardia colli</name>
    <dbReference type="NCBI Taxonomy" id="2545717"/>
    <lineage>
        <taxon>Bacteria</taxon>
        <taxon>Bacillati</taxon>
        <taxon>Actinomycetota</taxon>
        <taxon>Actinomycetes</taxon>
        <taxon>Mycobacteriales</taxon>
        <taxon>Nocardiaceae</taxon>
        <taxon>Nocardia</taxon>
    </lineage>
</organism>
<feature type="transmembrane region" description="Helical" evidence="1">
    <location>
        <begin position="323"/>
        <end position="347"/>
    </location>
</feature>
<feature type="transmembrane region" description="Helical" evidence="1">
    <location>
        <begin position="143"/>
        <end position="162"/>
    </location>
</feature>
<dbReference type="AlphaFoldDB" id="A0A5N0DLT2"/>
<evidence type="ECO:0000313" key="3">
    <source>
        <dbReference type="EMBL" id="KAA8877420.1"/>
    </source>
</evidence>
<feature type="transmembrane region" description="Helical" evidence="1">
    <location>
        <begin position="219"/>
        <end position="239"/>
    </location>
</feature>
<keyword evidence="1" id="KW-0812">Transmembrane</keyword>
<dbReference type="InterPro" id="IPR058983">
    <property type="entry name" value="AftB_C"/>
</dbReference>